<protein>
    <submittedName>
        <fullName evidence="1">CRISPR-associated protein Cmr3</fullName>
    </submittedName>
</protein>
<proteinExistence type="predicted"/>
<comment type="caution">
    <text evidence="1">The sequence shown here is derived from an EMBL/GenBank/DDBJ whole genome shotgun (WGS) entry which is preliminary data.</text>
</comment>
<reference evidence="1 2" key="1">
    <citation type="submission" date="2023-01" db="EMBL/GenBank/DDBJ databases">
        <title>Novel diversity within Roseofilum (Cyanobacteria; Desertifilaceae) from marine benthic mats with descriptions of four novel species.</title>
        <authorList>
            <person name="Wang Y."/>
            <person name="Berthold D.E."/>
            <person name="Hu J."/>
            <person name="Lefler F.W."/>
            <person name="Laughinghouse H.D. IV."/>
        </authorList>
    </citation>
    <scope>NUCLEOTIDE SEQUENCE [LARGE SCALE GENOMIC DNA]</scope>
    <source>
        <strain evidence="1 2">BLCC-M143</strain>
    </source>
</reference>
<name>A0ABT7BSC1_9CYAN</name>
<gene>
    <name evidence="1" type="ORF">PMH09_02655</name>
</gene>
<dbReference type="EMBL" id="JAQOSQ010000002">
    <property type="protein sequence ID" value="MDJ1182085.1"/>
    <property type="molecule type" value="Genomic_DNA"/>
</dbReference>
<dbReference type="Proteomes" id="UP001232992">
    <property type="component" value="Unassembled WGS sequence"/>
</dbReference>
<keyword evidence="2" id="KW-1185">Reference proteome</keyword>
<evidence type="ECO:0000313" key="1">
    <source>
        <dbReference type="EMBL" id="MDJ1182085.1"/>
    </source>
</evidence>
<organism evidence="1 2">
    <name type="scientific">Roseofilum casamattae BLCC-M143</name>
    <dbReference type="NCBI Taxonomy" id="3022442"/>
    <lineage>
        <taxon>Bacteria</taxon>
        <taxon>Bacillati</taxon>
        <taxon>Cyanobacteriota</taxon>
        <taxon>Cyanophyceae</taxon>
        <taxon>Desertifilales</taxon>
        <taxon>Desertifilaceae</taxon>
        <taxon>Roseofilum</taxon>
        <taxon>Roseofilum casamattae</taxon>
    </lineage>
</organism>
<accession>A0ABT7BSC1</accession>
<sequence length="336" mass="38218">MIEPLGFLSSSISQFTHSGNLFMRSPSQFPPHTPTLSGIYSTQYDGDDLNRLQLAGPFWAKTDNPQSFYVPVPFNYLIDIDRGRIRERAIWNSSKQHWETGSGVFFPRPSLNSNYWIPLHDWHEPQDAQASPWVMFPLSHTSLAGDERRPVFEDRSGRLFRENVVQMHPDTCLVYLSNLPLADGWYRFGGESHTVSLSCCSLHRATQHLLSLPPGHIFALITPAVWGSNRLSYSEPAIAQSPQWQSVWEVETILSSSPKTFRYRLGGKGRVKRLSRGRYSVPAGSVYIVRSPLDRPWQEWPREWFPTEAYSFKRWGCGLVLPLDGAIAPEIGSTIP</sequence>
<evidence type="ECO:0000313" key="2">
    <source>
        <dbReference type="Proteomes" id="UP001232992"/>
    </source>
</evidence>
<dbReference type="RefSeq" id="WP_283756737.1">
    <property type="nucleotide sequence ID" value="NZ_JAQOSQ010000002.1"/>
</dbReference>